<reference evidence="2" key="1">
    <citation type="submission" date="2022-11" db="UniProtKB">
        <authorList>
            <consortium name="WormBaseParasite"/>
        </authorList>
    </citation>
    <scope>IDENTIFICATION</scope>
</reference>
<evidence type="ECO:0000313" key="1">
    <source>
        <dbReference type="Proteomes" id="UP000887565"/>
    </source>
</evidence>
<dbReference type="Proteomes" id="UP000887565">
    <property type="component" value="Unplaced"/>
</dbReference>
<dbReference type="AlphaFoldDB" id="A0A915K821"/>
<accession>A0A915K821</accession>
<dbReference type="WBParaSite" id="nRc.2.0.1.t34841-RA">
    <property type="protein sequence ID" value="nRc.2.0.1.t34841-RA"/>
    <property type="gene ID" value="nRc.2.0.1.g34841"/>
</dbReference>
<evidence type="ECO:0000313" key="2">
    <source>
        <dbReference type="WBParaSite" id="nRc.2.0.1.t34841-RA"/>
    </source>
</evidence>
<sequence>MFGKVLEPTFCIQGRPLTALTEPRKWFRNYDFSSGAQNRRKSILRCEKKNGRQMRIKERETQENNYKIQKSKN</sequence>
<organism evidence="1 2">
    <name type="scientific">Romanomermis culicivorax</name>
    <name type="common">Nematode worm</name>
    <dbReference type="NCBI Taxonomy" id="13658"/>
    <lineage>
        <taxon>Eukaryota</taxon>
        <taxon>Metazoa</taxon>
        <taxon>Ecdysozoa</taxon>
        <taxon>Nematoda</taxon>
        <taxon>Enoplea</taxon>
        <taxon>Dorylaimia</taxon>
        <taxon>Mermithida</taxon>
        <taxon>Mermithoidea</taxon>
        <taxon>Mermithidae</taxon>
        <taxon>Romanomermis</taxon>
    </lineage>
</organism>
<protein>
    <submittedName>
        <fullName evidence="2">Uncharacterized protein</fullName>
    </submittedName>
</protein>
<proteinExistence type="predicted"/>
<name>A0A915K821_ROMCU</name>
<keyword evidence="1" id="KW-1185">Reference proteome</keyword>